<proteinExistence type="predicted"/>
<accession>A0A5E4C744</accession>
<gene>
    <name evidence="1" type="ORF">GHT09_011491</name>
    <name evidence="2" type="ORF">MONAX_5E030604</name>
</gene>
<dbReference type="EMBL" id="WJEC01008317">
    <property type="protein sequence ID" value="KAF7462754.1"/>
    <property type="molecule type" value="Genomic_DNA"/>
</dbReference>
<dbReference type="EMBL" id="CABDUW010000946">
    <property type="protein sequence ID" value="VTJ77170.1"/>
    <property type="molecule type" value="Genomic_DNA"/>
</dbReference>
<reference evidence="1" key="2">
    <citation type="submission" date="2020-08" db="EMBL/GenBank/DDBJ databases">
        <authorList>
            <person name="Shumante A."/>
            <person name="Zimin A.V."/>
            <person name="Puiu D."/>
            <person name="Salzberg S.L."/>
        </authorList>
    </citation>
    <scope>NUCLEOTIDE SEQUENCE</scope>
    <source>
        <strain evidence="1">WC2-LM</strain>
        <tissue evidence="1">Liver</tissue>
    </source>
</reference>
<protein>
    <submittedName>
        <fullName evidence="2">Uncharacterized protein</fullName>
    </submittedName>
</protein>
<evidence type="ECO:0000313" key="3">
    <source>
        <dbReference type="Proteomes" id="UP000335636"/>
    </source>
</evidence>
<evidence type="ECO:0000313" key="1">
    <source>
        <dbReference type="EMBL" id="KAF7462754.1"/>
    </source>
</evidence>
<evidence type="ECO:0000313" key="2">
    <source>
        <dbReference type="EMBL" id="VTJ77170.1"/>
    </source>
</evidence>
<sequence>MAWSSAGSDLCAKAKGSQEAAGQCAQGLRLEALQWRRFTDLWFSGSGAQGSFWLQNVLAPLWARPPHPALPPRSVFVLVSGTKSGVGQGSQWAYGPKPGHLSPPGMTKPQQRGLCLWPQLAALGSGGATKVWPQPTCPVFPLGLTCRVASWPWVHREVLHPLPGCHCVLWGHSEAQTLPAAQPRAAPR</sequence>
<keyword evidence="3" id="KW-1185">Reference proteome</keyword>
<dbReference type="Proteomes" id="UP000335636">
    <property type="component" value="Unassembled WGS sequence"/>
</dbReference>
<dbReference type="Proteomes" id="UP000662637">
    <property type="component" value="Unassembled WGS sequence"/>
</dbReference>
<dbReference type="AlphaFoldDB" id="A0A5E4C744"/>
<organism evidence="2 3">
    <name type="scientific">Marmota monax</name>
    <name type="common">Woodchuck</name>
    <dbReference type="NCBI Taxonomy" id="9995"/>
    <lineage>
        <taxon>Eukaryota</taxon>
        <taxon>Metazoa</taxon>
        <taxon>Chordata</taxon>
        <taxon>Craniata</taxon>
        <taxon>Vertebrata</taxon>
        <taxon>Euteleostomi</taxon>
        <taxon>Mammalia</taxon>
        <taxon>Eutheria</taxon>
        <taxon>Euarchontoglires</taxon>
        <taxon>Glires</taxon>
        <taxon>Rodentia</taxon>
        <taxon>Sciuromorpha</taxon>
        <taxon>Sciuridae</taxon>
        <taxon>Xerinae</taxon>
        <taxon>Marmotini</taxon>
        <taxon>Marmota</taxon>
    </lineage>
</organism>
<name>A0A5E4C744_MARMO</name>
<reference evidence="2 3" key="1">
    <citation type="submission" date="2019-04" db="EMBL/GenBank/DDBJ databases">
        <authorList>
            <person name="Alioto T."/>
            <person name="Alioto T."/>
        </authorList>
    </citation>
    <scope>NUCLEOTIDE SEQUENCE [LARGE SCALE GENOMIC DNA]</scope>
</reference>